<dbReference type="EMBL" id="CAEZTR010000170">
    <property type="protein sequence ID" value="CAB4591019.1"/>
    <property type="molecule type" value="Genomic_DNA"/>
</dbReference>
<sequence>MRAVRTTSAPAAAKVVAIAAPMPLPAPVMMATWSVSRKRSAKSAAEVMATTYAPHYLAAEKAAKPQCVKFGATGAGSGSTGIGRTANADQKM</sequence>
<evidence type="ECO:0000313" key="1">
    <source>
        <dbReference type="EMBL" id="CAB4591019.1"/>
    </source>
</evidence>
<accession>A0A6J6FTM1</accession>
<organism evidence="1">
    <name type="scientific">freshwater metagenome</name>
    <dbReference type="NCBI Taxonomy" id="449393"/>
    <lineage>
        <taxon>unclassified sequences</taxon>
        <taxon>metagenomes</taxon>
        <taxon>ecological metagenomes</taxon>
    </lineage>
</organism>
<dbReference type="AlphaFoldDB" id="A0A6J6FTM1"/>
<reference evidence="1" key="1">
    <citation type="submission" date="2020-05" db="EMBL/GenBank/DDBJ databases">
        <authorList>
            <person name="Chiriac C."/>
            <person name="Salcher M."/>
            <person name="Ghai R."/>
            <person name="Kavagutti S V."/>
        </authorList>
    </citation>
    <scope>NUCLEOTIDE SEQUENCE</scope>
</reference>
<protein>
    <submittedName>
        <fullName evidence="1">Unannotated protein</fullName>
    </submittedName>
</protein>
<gene>
    <name evidence="1" type="ORF">UFOPK1711_01819</name>
</gene>
<name>A0A6J6FTM1_9ZZZZ</name>
<proteinExistence type="predicted"/>